<feature type="region of interest" description="Disordered" evidence="2">
    <location>
        <begin position="438"/>
        <end position="493"/>
    </location>
</feature>
<name>A0A9P1DPY0_9DINO</name>
<keyword evidence="3" id="KW-0732">Signal</keyword>
<evidence type="ECO:0000313" key="6">
    <source>
        <dbReference type="Proteomes" id="UP001152797"/>
    </source>
</evidence>
<evidence type="ECO:0000256" key="3">
    <source>
        <dbReference type="SAM" id="SignalP"/>
    </source>
</evidence>
<accession>A0A9P1DPY0</accession>
<organism evidence="4">
    <name type="scientific">Cladocopium goreaui</name>
    <dbReference type="NCBI Taxonomy" id="2562237"/>
    <lineage>
        <taxon>Eukaryota</taxon>
        <taxon>Sar</taxon>
        <taxon>Alveolata</taxon>
        <taxon>Dinophyceae</taxon>
        <taxon>Suessiales</taxon>
        <taxon>Symbiodiniaceae</taxon>
        <taxon>Cladocopium</taxon>
    </lineage>
</organism>
<dbReference type="EMBL" id="CAMXCT020006224">
    <property type="protein sequence ID" value="CAL1167600.1"/>
    <property type="molecule type" value="Genomic_DNA"/>
</dbReference>
<evidence type="ECO:0000313" key="4">
    <source>
        <dbReference type="EMBL" id="CAI4014225.1"/>
    </source>
</evidence>
<gene>
    <name evidence="4" type="ORF">C1SCF055_LOCUS39140</name>
</gene>
<dbReference type="EMBL" id="CAMXCT030006224">
    <property type="protein sequence ID" value="CAL4801537.1"/>
    <property type="molecule type" value="Genomic_DNA"/>
</dbReference>
<comment type="caution">
    <text evidence="4">The sequence shown here is derived from an EMBL/GenBank/DDBJ whole genome shotgun (WGS) entry which is preliminary data.</text>
</comment>
<sequence length="493" mass="55289">MARSMSLLPMVLLALGAWMLSSLTSQSGFVMNSATPRGSKVAMRGFKDDFYAWKETLSSEDQALLLKQAQNEFNKKFRASDEFKKSVSEDKIESFGKVLQKFFDNEREDYKKDVAMKTPDYDALQKKANQVAYDFSLKRAVIEVDRDADRRWSFATDKMKLAEDKDEVAPNSAPLEEMYLFANDGENHTRNVKQLEEMKKALEDASAPKEAAKIKKMLDGFKVPAAGEDFAVKLPRKLIDDLMATAGGIAAQKEGKSDGELDEMWWKQAGELVANYYKQREEVEKDVEGLKKFFRSQKDMPGKTKADIVKQIWKELPKHMDTPVAPLDEEMLVDLAKEPAVIEGAWKADGMLGIFGSKPCYILVFLLHPGVPGEFKHSWGTAEKLYKSEAIDSFGNRYLLGVFENKADAEKAFDSWNKEYEQAGKDVKENLKNWAKQQEAELAEDAGKPEGWLGQPTLAPAAGAGFRGPHPQSPGGGASLRQLLAPFVRPRRT</sequence>
<keyword evidence="6" id="KW-1185">Reference proteome</keyword>
<reference evidence="5" key="2">
    <citation type="submission" date="2024-04" db="EMBL/GenBank/DDBJ databases">
        <authorList>
            <person name="Chen Y."/>
            <person name="Shah S."/>
            <person name="Dougan E. K."/>
            <person name="Thang M."/>
            <person name="Chan C."/>
        </authorList>
    </citation>
    <scope>NUCLEOTIDE SEQUENCE [LARGE SCALE GENOMIC DNA]</scope>
</reference>
<feature type="coiled-coil region" evidence="1">
    <location>
        <begin position="406"/>
        <end position="437"/>
    </location>
</feature>
<dbReference type="OrthoDB" id="416745at2759"/>
<keyword evidence="1" id="KW-0175">Coiled coil</keyword>
<evidence type="ECO:0000313" key="5">
    <source>
        <dbReference type="EMBL" id="CAL1167600.1"/>
    </source>
</evidence>
<proteinExistence type="predicted"/>
<dbReference type="Proteomes" id="UP001152797">
    <property type="component" value="Unassembled WGS sequence"/>
</dbReference>
<feature type="signal peptide" evidence="3">
    <location>
        <begin position="1"/>
        <end position="25"/>
    </location>
</feature>
<reference evidence="4" key="1">
    <citation type="submission" date="2022-10" db="EMBL/GenBank/DDBJ databases">
        <authorList>
            <person name="Chen Y."/>
            <person name="Dougan E. K."/>
            <person name="Chan C."/>
            <person name="Rhodes N."/>
            <person name="Thang M."/>
        </authorList>
    </citation>
    <scope>NUCLEOTIDE SEQUENCE</scope>
</reference>
<feature type="chain" id="PRO_5043271559" evidence="3">
    <location>
        <begin position="26"/>
        <end position="493"/>
    </location>
</feature>
<protein>
    <submittedName>
        <fullName evidence="4">Uncharacterized protein</fullName>
    </submittedName>
</protein>
<evidence type="ECO:0000256" key="1">
    <source>
        <dbReference type="SAM" id="Coils"/>
    </source>
</evidence>
<dbReference type="EMBL" id="CAMXCT010006224">
    <property type="protein sequence ID" value="CAI4014225.1"/>
    <property type="molecule type" value="Genomic_DNA"/>
</dbReference>
<dbReference type="AlphaFoldDB" id="A0A9P1DPY0"/>
<evidence type="ECO:0000256" key="2">
    <source>
        <dbReference type="SAM" id="MobiDB-lite"/>
    </source>
</evidence>